<feature type="domain" description="USP" evidence="28">
    <location>
        <begin position="1664"/>
        <end position="2163"/>
    </location>
</feature>
<dbReference type="InterPro" id="IPR007015">
    <property type="entry name" value="DNA_pol_V/MYBBP1A"/>
</dbReference>
<dbReference type="InterPro" id="IPR018200">
    <property type="entry name" value="USP_CS"/>
</dbReference>
<dbReference type="InterPro" id="IPR001607">
    <property type="entry name" value="Znf_UBP"/>
</dbReference>
<organism evidence="30 31">
    <name type="scientific">Cochliobolus heterostrophus (strain C4 / ATCC 48331 / race T)</name>
    <name type="common">Southern corn leaf blight fungus</name>
    <name type="synonym">Bipolaris maydis</name>
    <dbReference type="NCBI Taxonomy" id="665024"/>
    <lineage>
        <taxon>Eukaryota</taxon>
        <taxon>Fungi</taxon>
        <taxon>Dikarya</taxon>
        <taxon>Ascomycota</taxon>
        <taxon>Pezizomycotina</taxon>
        <taxon>Dothideomycetes</taxon>
        <taxon>Pleosporomycetidae</taxon>
        <taxon>Pleosporales</taxon>
        <taxon>Pleosporineae</taxon>
        <taxon>Pleosporaceae</taxon>
        <taxon>Bipolaris</taxon>
    </lineage>
</organism>
<evidence type="ECO:0000256" key="20">
    <source>
        <dbReference type="ARBA" id="ARBA00029877"/>
    </source>
</evidence>
<keyword evidence="14" id="KW-0378">Hydrolase</keyword>
<evidence type="ECO:0000256" key="2">
    <source>
        <dbReference type="ARBA" id="ARBA00004123"/>
    </source>
</evidence>
<dbReference type="GO" id="GO:0006508">
    <property type="term" value="P:proteolysis"/>
    <property type="evidence" value="ECO:0007669"/>
    <property type="project" value="UniProtKB-KW"/>
</dbReference>
<evidence type="ECO:0000256" key="19">
    <source>
        <dbReference type="ARBA" id="ARBA00023242"/>
    </source>
</evidence>
<dbReference type="InterPro" id="IPR016024">
    <property type="entry name" value="ARM-type_fold"/>
</dbReference>
<evidence type="ECO:0000313" key="31">
    <source>
        <dbReference type="Proteomes" id="UP000012338"/>
    </source>
</evidence>
<comment type="catalytic activity">
    <reaction evidence="1">
        <text>Thiol-dependent hydrolysis of ester, thioester, amide, peptide and isopeptide bonds formed by the C-terminal Gly of ubiquitin (a 76-residue protein attached to proteins as an intracellular targeting signal).</text>
        <dbReference type="EC" id="3.4.19.12"/>
    </reaction>
</comment>
<dbReference type="FunFam" id="3.30.40.10:FF:000587">
    <property type="entry name" value="Ubiquitin carboxyl-terminal hydrolase"/>
    <property type="match status" value="1"/>
</dbReference>
<feature type="region of interest" description="Disordered" evidence="26">
    <location>
        <begin position="125"/>
        <end position="178"/>
    </location>
</feature>
<proteinExistence type="inferred from homology"/>
<evidence type="ECO:0000256" key="3">
    <source>
        <dbReference type="ARBA" id="ARBA00006809"/>
    </source>
</evidence>
<keyword evidence="12 24" id="KW-0863">Zinc-finger</keyword>
<feature type="compositionally biased region" description="Acidic residues" evidence="26">
    <location>
        <begin position="1139"/>
        <end position="1151"/>
    </location>
</feature>
<dbReference type="GO" id="GO:0000182">
    <property type="term" value="F:rDNA binding"/>
    <property type="evidence" value="ECO:0007669"/>
    <property type="project" value="TreeGrafter"/>
</dbReference>
<dbReference type="CDD" id="cd02658">
    <property type="entry name" value="Peptidase_C19B"/>
    <property type="match status" value="1"/>
</dbReference>
<dbReference type="GO" id="GO:0006357">
    <property type="term" value="P:regulation of transcription by RNA polymerase II"/>
    <property type="evidence" value="ECO:0007669"/>
    <property type="project" value="InterPro"/>
</dbReference>
<evidence type="ECO:0000256" key="14">
    <source>
        <dbReference type="ARBA" id="ARBA00022801"/>
    </source>
</evidence>
<evidence type="ECO:0000259" key="27">
    <source>
        <dbReference type="PROSITE" id="PS50030"/>
    </source>
</evidence>
<dbReference type="InterPro" id="IPR041432">
    <property type="entry name" value="UBP13_Znf-UBP_var"/>
</dbReference>
<dbReference type="Pfam" id="PF00627">
    <property type="entry name" value="UBA"/>
    <property type="match status" value="2"/>
</dbReference>
<dbReference type="FunFam" id="3.90.70.10:FF:000235">
    <property type="entry name" value="Ubiquitin carboxyl-terminal hydrolase"/>
    <property type="match status" value="1"/>
</dbReference>
<dbReference type="GO" id="GO:0005730">
    <property type="term" value="C:nucleolus"/>
    <property type="evidence" value="ECO:0007669"/>
    <property type="project" value="InterPro"/>
</dbReference>
<evidence type="ECO:0000256" key="16">
    <source>
        <dbReference type="ARBA" id="ARBA00022833"/>
    </source>
</evidence>
<dbReference type="FunFam" id="3.30.40.10:FF:000396">
    <property type="entry name" value="Ubiquitin carboxyl-terminal hydrolase"/>
    <property type="match status" value="1"/>
</dbReference>
<comment type="similarity">
    <text evidence="5">Belongs to the Mediator complex subunit 4 family.</text>
</comment>
<evidence type="ECO:0000259" key="28">
    <source>
        <dbReference type="PROSITE" id="PS50235"/>
    </source>
</evidence>
<feature type="region of interest" description="Disordered" evidence="26">
    <location>
        <begin position="1045"/>
        <end position="1115"/>
    </location>
</feature>
<keyword evidence="15" id="KW-0788">Thiol protease</keyword>
<evidence type="ECO:0000256" key="15">
    <source>
        <dbReference type="ARBA" id="ARBA00022807"/>
    </source>
</evidence>
<keyword evidence="13" id="KW-0833">Ubl conjugation pathway</keyword>
<dbReference type="GO" id="GO:0016592">
    <property type="term" value="C:mediator complex"/>
    <property type="evidence" value="ECO:0007669"/>
    <property type="project" value="InterPro"/>
</dbReference>
<feature type="domain" description="UBA" evidence="27">
    <location>
        <begin position="1960"/>
        <end position="2001"/>
    </location>
</feature>
<keyword evidence="11" id="KW-0677">Repeat</keyword>
<evidence type="ECO:0000256" key="6">
    <source>
        <dbReference type="ARBA" id="ARBA00012759"/>
    </source>
</evidence>
<dbReference type="RefSeq" id="XP_014078339.1">
    <property type="nucleotide sequence ID" value="XM_014222864.1"/>
</dbReference>
<reference evidence="31" key="2">
    <citation type="journal article" date="2013" name="PLoS Genet.">
        <title>Comparative genome structure, secondary metabolite, and effector coding capacity across Cochliobolus pathogens.</title>
        <authorList>
            <person name="Condon B.J."/>
            <person name="Leng Y."/>
            <person name="Wu D."/>
            <person name="Bushley K.E."/>
            <person name="Ohm R.A."/>
            <person name="Otillar R."/>
            <person name="Martin J."/>
            <person name="Schackwitz W."/>
            <person name="Grimwood J."/>
            <person name="MohdZainudin N."/>
            <person name="Xue C."/>
            <person name="Wang R."/>
            <person name="Manning V.A."/>
            <person name="Dhillon B."/>
            <person name="Tu Z.J."/>
            <person name="Steffenson B.J."/>
            <person name="Salamov A."/>
            <person name="Sun H."/>
            <person name="Lowry S."/>
            <person name="LaButti K."/>
            <person name="Han J."/>
            <person name="Copeland A."/>
            <person name="Lindquist E."/>
            <person name="Barry K."/>
            <person name="Schmutz J."/>
            <person name="Baker S.E."/>
            <person name="Ciuffetti L.M."/>
            <person name="Grigoriev I.V."/>
            <person name="Zhong S."/>
            <person name="Turgeon B.G."/>
        </authorList>
    </citation>
    <scope>NUCLEOTIDE SEQUENCE [LARGE SCALE GENOMIC DNA]</scope>
    <source>
        <strain evidence="31">C4 / ATCC 48331 / race T</strain>
    </source>
</reference>
<accession>N4WYC4</accession>
<dbReference type="InterPro" id="IPR013083">
    <property type="entry name" value="Znf_RING/FYVE/PHD"/>
</dbReference>
<evidence type="ECO:0000313" key="30">
    <source>
        <dbReference type="EMBL" id="ENI04430.1"/>
    </source>
</evidence>
<dbReference type="Pfam" id="PF02148">
    <property type="entry name" value="zf-UBP"/>
    <property type="match status" value="1"/>
</dbReference>
<evidence type="ECO:0000256" key="23">
    <source>
        <dbReference type="ARBA" id="ARBA00032096"/>
    </source>
</evidence>
<dbReference type="Pfam" id="PF04931">
    <property type="entry name" value="DNA_pol_phi"/>
    <property type="match status" value="1"/>
</dbReference>
<dbReference type="PANTHER" id="PTHR13213">
    <property type="entry name" value="MYB-BINDING PROTEIN 1A FAMILY MEMBER"/>
    <property type="match status" value="1"/>
</dbReference>
<feature type="region of interest" description="Disordered" evidence="26">
    <location>
        <begin position="243"/>
        <end position="269"/>
    </location>
</feature>
<reference evidence="30 31" key="1">
    <citation type="journal article" date="2012" name="PLoS Pathog.">
        <title>Diverse lifestyles and strategies of plant pathogenesis encoded in the genomes of eighteen Dothideomycetes fungi.</title>
        <authorList>
            <person name="Ohm R.A."/>
            <person name="Feau N."/>
            <person name="Henrissat B."/>
            <person name="Schoch C.L."/>
            <person name="Horwitz B.A."/>
            <person name="Barry K.W."/>
            <person name="Condon B.J."/>
            <person name="Copeland A.C."/>
            <person name="Dhillon B."/>
            <person name="Glaser F."/>
            <person name="Hesse C.N."/>
            <person name="Kosti I."/>
            <person name="LaButti K."/>
            <person name="Lindquist E.A."/>
            <person name="Lucas S."/>
            <person name="Salamov A.A."/>
            <person name="Bradshaw R.E."/>
            <person name="Ciuffetti L."/>
            <person name="Hamelin R.C."/>
            <person name="Kema G.H.J."/>
            <person name="Lawrence C."/>
            <person name="Scott J.A."/>
            <person name="Spatafora J.W."/>
            <person name="Turgeon B.G."/>
            <person name="de Wit P.J.G.M."/>
            <person name="Zhong S."/>
            <person name="Goodwin S.B."/>
            <person name="Grigoriev I.V."/>
        </authorList>
    </citation>
    <scope>NUCLEOTIDE SEQUENCE [LARGE SCALE GENOMIC DNA]</scope>
    <source>
        <strain evidence="31">C4 / ATCC 48331 / race T</strain>
    </source>
</reference>
<dbReference type="Gene3D" id="1.10.8.10">
    <property type="entry name" value="DNA helicase RuvA subunit, C-terminal domain"/>
    <property type="match status" value="2"/>
</dbReference>
<dbReference type="InterPro" id="IPR015940">
    <property type="entry name" value="UBA"/>
</dbReference>
<dbReference type="InterPro" id="IPR028889">
    <property type="entry name" value="USP"/>
</dbReference>
<keyword evidence="25" id="KW-0175">Coiled coil</keyword>
<dbReference type="GO" id="GO:0016579">
    <property type="term" value="P:protein deubiquitination"/>
    <property type="evidence" value="ECO:0007669"/>
    <property type="project" value="InterPro"/>
</dbReference>
<keyword evidence="9" id="KW-0645">Protease</keyword>
<evidence type="ECO:0000256" key="17">
    <source>
        <dbReference type="ARBA" id="ARBA00023015"/>
    </source>
</evidence>
<comment type="subcellular location">
    <subcellularLocation>
        <location evidence="2">Nucleus</location>
    </subcellularLocation>
</comment>
<dbReference type="SUPFAM" id="SSF54001">
    <property type="entry name" value="Cysteine proteinases"/>
    <property type="match status" value="1"/>
</dbReference>
<dbReference type="InterPro" id="IPR009060">
    <property type="entry name" value="UBA-like_sf"/>
</dbReference>
<dbReference type="CDD" id="cd14386">
    <property type="entry name" value="UBA2_UBP5"/>
    <property type="match status" value="1"/>
</dbReference>
<dbReference type="GO" id="GO:0004843">
    <property type="term" value="F:cysteine-type deubiquitinase activity"/>
    <property type="evidence" value="ECO:0007669"/>
    <property type="project" value="UniProtKB-EC"/>
</dbReference>
<dbReference type="SUPFAM" id="SSF46934">
    <property type="entry name" value="UBA-like"/>
    <property type="match status" value="1"/>
</dbReference>
<evidence type="ECO:0000256" key="8">
    <source>
        <dbReference type="ARBA" id="ARBA00020629"/>
    </source>
</evidence>
<evidence type="ECO:0000256" key="24">
    <source>
        <dbReference type="PROSITE-ProRule" id="PRU00502"/>
    </source>
</evidence>
<evidence type="ECO:0000256" key="25">
    <source>
        <dbReference type="SAM" id="Coils"/>
    </source>
</evidence>
<dbReference type="Gene3D" id="3.90.70.10">
    <property type="entry name" value="Cysteine proteinases"/>
    <property type="match status" value="1"/>
</dbReference>
<dbReference type="Pfam" id="PF10018">
    <property type="entry name" value="Med4"/>
    <property type="match status" value="1"/>
</dbReference>
<dbReference type="Pfam" id="PF17807">
    <property type="entry name" value="zf-UBP_var"/>
    <property type="match status" value="1"/>
</dbReference>
<evidence type="ECO:0000256" key="13">
    <source>
        <dbReference type="ARBA" id="ARBA00022786"/>
    </source>
</evidence>
<evidence type="ECO:0000259" key="29">
    <source>
        <dbReference type="PROSITE" id="PS50271"/>
    </source>
</evidence>
<dbReference type="PANTHER" id="PTHR13213:SF2">
    <property type="entry name" value="MYB-BINDING PROTEIN 1A"/>
    <property type="match status" value="1"/>
</dbReference>
<keyword evidence="16" id="KW-0862">Zinc</keyword>
<dbReference type="EMBL" id="KB733457">
    <property type="protein sequence ID" value="ENI04430.1"/>
    <property type="molecule type" value="Genomic_DNA"/>
</dbReference>
<dbReference type="GO" id="GO:0003712">
    <property type="term" value="F:transcription coregulator activity"/>
    <property type="evidence" value="ECO:0007669"/>
    <property type="project" value="InterPro"/>
</dbReference>
<keyword evidence="10" id="KW-0479">Metal-binding</keyword>
<dbReference type="SMART" id="SM00290">
    <property type="entry name" value="ZnF_UBP"/>
    <property type="match status" value="2"/>
</dbReference>
<dbReference type="OrthoDB" id="342531at2759"/>
<evidence type="ECO:0000256" key="5">
    <source>
        <dbReference type="ARBA" id="ARBA00009626"/>
    </source>
</evidence>
<keyword evidence="18" id="KW-0804">Transcription</keyword>
<dbReference type="InterPro" id="IPR038765">
    <property type="entry name" value="Papain-like_cys_pep_sf"/>
</dbReference>
<evidence type="ECO:0000256" key="7">
    <source>
        <dbReference type="ARBA" id="ARBA00014611"/>
    </source>
</evidence>
<name>N4WYC4_COCH4</name>
<dbReference type="PROSITE" id="PS50271">
    <property type="entry name" value="ZF_UBP"/>
    <property type="match status" value="2"/>
</dbReference>
<comment type="similarity">
    <text evidence="4">Belongs to the peptidase C19 family.</text>
</comment>
<keyword evidence="17" id="KW-0805">Transcription regulation</keyword>
<dbReference type="PROSITE" id="PS00973">
    <property type="entry name" value="USP_2"/>
    <property type="match status" value="1"/>
</dbReference>
<dbReference type="SUPFAM" id="SSF57850">
    <property type="entry name" value="RING/U-box"/>
    <property type="match status" value="2"/>
</dbReference>
<evidence type="ECO:0000256" key="4">
    <source>
        <dbReference type="ARBA" id="ARBA00009085"/>
    </source>
</evidence>
<sequence>MDDVLNEQFGRVERALTTLVDSIAAYNPATQAAIDLVAADDQLSDGLDQLAKHQANHGRIQTLRAEADALEAQLRDSVKKLAELRRELFNTPATTFSPESRAVPFDELLQYAANISRYTVPPTYRERVPTTDKDDDDVGSSGALTNGMSTPAIVPDAVDLPNDSSEAPKAGEDADGAVPDITAEEEEWLRKLKASNLAWYPWPSTEKIRNGILYRLSYWREKGNDLDQFDIPAYLEEQRKKALGNEASLEETPAEPTEEQPHREAARPTRPLSAFTGLDDMDEMHLKPLHSGTTQTNPVGLLVQIRKTRKRERDVDQVEKVDEAPAKRRRQSIDDQVKLSKLYVDLAAEEDDVRFEAAKQIIVRFAPENKPAAKDVEEALVRLIKGLCSQRKAARVGFSLTLTEFLRQIFGEKKSEIEGLELDVASIIKMVEDKTKPKGNVPGKERRDHTIGKLFGFKAIMQSSILIEPQVSLESWNKLLDQVYKMARDIPWLREECGMVLVEAVRSLKGQSQYQKCVEELLERLNSFQLISTPEGVAVWLTVKESYPEALPEGVWYAKDPLSKKERSRLAKILKEDFNKTESEAGKKETTKTGTTNPNPSFTWDLAFAEMLRRDEAAKEDAQSKPEFPQFWIDTVDGNLFSSSASHERKAWGFKLLSSMVTRVPDWAVPALFSPNLMRTLINQSKKEDRFLHSAALAALNSVQLRVEREDGTALPIFVALTSKNGSVEFDRITKTKTLEQILLSADDKSLMKIIRHLRSLILRPESEDQAVADSRRQAIADLLLSTVKLYKRYEKFNEKTFKKEVAHRQEGRPLDERKSNWLRETLETLVECAYFVPAQNAETKKMPLPPVSDRSRTVFQERLSSCLTKLLDVKLGSRADVALLVIDMIKAKSGKSSKLELVLKADPSILSTIKQASATLATISGAGSIAGNEMAAQGFMLLYSLTLLQVYNGEGDAVMMLDDLDASYKAFEVSRKASSKKKKSSMPDGQNAFVEIVLSFSGNARTLFRRIGEEAFSIFASEISADGLRSLTDILDTEENLEGQRELFNQDDDDVEEDGSSEDDEDEDEMDSDVEMIDGEESKDASESDSSDGDSDSDSDSEGSSDDEDDEEDAELTQFDNMLAMTLQTSKPNVNSDAAEETSDESDMDDEQMMALDPHLSKIFKERSKTTSKKKEREDAKQNVVQFKSRVLDLLAIYMEKQYSNPLTLDILLPVLRRTRANANKQTADKAAKMLKTFFDTRTKHKAPLPKPESTEPVWELLRGIHEEAKLGNGAKVHADACGSASLHVAKVLVGIDRVNYAGVVDIYAETQKQWFADKKSPLQPILFTQFQNWSVNARQQGKPESSNQRHILSPHSSLPSMACKHVNASELRPPGPMQSVYREDCTQCFDSIDDPTGLDVCLYCFNGGCTSDRSHALLHVSSTNHPLVLNIKRTRKRVQRDEPPQKMTKLAVAAETESDRYDTTTQVKCYECGVDDIDKSSGKLPDIVNAVLEANTFAKQQEVKAWEQELTACEHTLCLEQDAARQIESQKLGHCSECELNENLWLCLSCGNLGCGRQQFGGVGGNSHGVGHTKSTGHPVAVKLGSLTADGTADIYCYTCDEERIDPELPDHLAHWGINIKDRVKTEKSLTEMQVEQNLRWDFAMVTEDGKELQPLFGPELTGLKNLGNSCYLNSTLQALFSMPEFKERYYLPDQAPPDAALPAEDLETQLRKIADGMISGRYSKPDTDVITNEQSPEIPHQRGLAPAMLKHLIGRGHAEFSTMRQQDAFELLLHMLKLISRSQHVAPHKDPVDAFRFVMEQRLQCVGCKRVRYRTDEQENISIPVPIRRIPKESQMDVTDSDGKKEEKEEFEPVSLKECIDIFTAEELVELTCSACGSKDGFTKRSMFKTFPSVLAVNARRFELVNWVPTKQDVPVIVNDEPFSFDAYKSNGLSEGEELLPDDVDMGGAGGSAGKWVPNEAALSMLEAMGFPRVRCEKALHATGNEDAEAASNWLFAHMEDPDIDDPVDFNAGSSGNTAAASAIDPEKIENLGAMGFSAPQARQALKETGGDMERAVDWLFSHPDAPGDFEEGSSSDAPADAMEKALAGSDRLPAKFQLQSIVCHKGSSIHAGHYVAFVRKQLQNEQSASWVLFNDEKVAKAADVEEMKKFAYVYFFRRL</sequence>
<dbReference type="SUPFAM" id="SSF48371">
    <property type="entry name" value="ARM repeat"/>
    <property type="match status" value="1"/>
</dbReference>
<dbReference type="InterPro" id="IPR001394">
    <property type="entry name" value="Peptidase_C19_UCH"/>
</dbReference>
<dbReference type="Gene3D" id="3.30.40.10">
    <property type="entry name" value="Zinc/RING finger domain, C3HC4 (zinc finger)"/>
    <property type="match status" value="2"/>
</dbReference>
<feature type="compositionally biased region" description="Acidic residues" evidence="26">
    <location>
        <begin position="1088"/>
        <end position="1115"/>
    </location>
</feature>
<evidence type="ECO:0000256" key="26">
    <source>
        <dbReference type="SAM" id="MobiDB-lite"/>
    </source>
</evidence>
<dbReference type="CDD" id="cd14385">
    <property type="entry name" value="UBA1_spUBP14_like"/>
    <property type="match status" value="1"/>
</dbReference>
<feature type="compositionally biased region" description="Acidic residues" evidence="26">
    <location>
        <begin position="1050"/>
        <end position="1080"/>
    </location>
</feature>
<feature type="compositionally biased region" description="Acidic residues" evidence="26">
    <location>
        <begin position="248"/>
        <end position="258"/>
    </location>
</feature>
<gene>
    <name evidence="30" type="ORF">COCC4DRAFT_140822</name>
</gene>
<keyword evidence="31" id="KW-1185">Reference proteome</keyword>
<feature type="domain" description="UBA" evidence="27">
    <location>
        <begin position="2026"/>
        <end position="2066"/>
    </location>
</feature>
<evidence type="ECO:0000256" key="10">
    <source>
        <dbReference type="ARBA" id="ARBA00022723"/>
    </source>
</evidence>
<evidence type="ECO:0000256" key="18">
    <source>
        <dbReference type="ARBA" id="ARBA00023163"/>
    </source>
</evidence>
<dbReference type="PROSITE" id="PS50030">
    <property type="entry name" value="UBA"/>
    <property type="match status" value="2"/>
</dbReference>
<protein>
    <recommendedName>
        <fullName evidence="8">Mediator of RNA polymerase II transcription subunit 4</fullName>
        <ecNumber evidence="6">3.4.19.12</ecNumber>
    </recommendedName>
    <alternativeName>
        <fullName evidence="20">Deubiquitinating enzyme 14</fullName>
    </alternativeName>
    <alternativeName>
        <fullName evidence="22">Mediator complex subunit 4</fullName>
    </alternativeName>
    <alternativeName>
        <fullName evidence="7">Ubiquitin carboxyl-terminal hydrolase 14</fullName>
    </alternativeName>
    <alternativeName>
        <fullName evidence="21">Ubiquitin thioesterase 14</fullName>
    </alternativeName>
    <alternativeName>
        <fullName evidence="23">Ubiquitin-specific-processing protease 14</fullName>
    </alternativeName>
</protein>
<evidence type="ECO:0000256" key="12">
    <source>
        <dbReference type="ARBA" id="ARBA00022771"/>
    </source>
</evidence>
<comment type="similarity">
    <text evidence="3">Belongs to the MYBBP1A family.</text>
</comment>
<dbReference type="EC" id="3.4.19.12" evidence="6"/>
<feature type="domain" description="UBP-type" evidence="29">
    <location>
        <begin position="1363"/>
        <end position="1469"/>
    </location>
</feature>
<dbReference type="GeneID" id="25837871"/>
<evidence type="ECO:0000256" key="11">
    <source>
        <dbReference type="ARBA" id="ARBA00022737"/>
    </source>
</evidence>
<dbReference type="PROSITE" id="PS00972">
    <property type="entry name" value="USP_1"/>
    <property type="match status" value="1"/>
</dbReference>
<feature type="domain" description="UBP-type" evidence="29">
    <location>
        <begin position="1513"/>
        <end position="1622"/>
    </location>
</feature>
<dbReference type="FunFam" id="1.10.8.10:FF:000086">
    <property type="entry name" value="Ubiquitin carboxyl-terminal hydrolase"/>
    <property type="match status" value="1"/>
</dbReference>
<dbReference type="SMART" id="SM00165">
    <property type="entry name" value="UBA"/>
    <property type="match status" value="2"/>
</dbReference>
<evidence type="ECO:0000256" key="21">
    <source>
        <dbReference type="ARBA" id="ARBA00029889"/>
    </source>
</evidence>
<dbReference type="FunFam" id="3.90.70.10:FF:000144">
    <property type="entry name" value="Ubiquitinyl hydrolase 1"/>
    <property type="match status" value="1"/>
</dbReference>
<dbReference type="PROSITE" id="PS50235">
    <property type="entry name" value="USP_3"/>
    <property type="match status" value="1"/>
</dbReference>
<feature type="region of interest" description="Disordered" evidence="26">
    <location>
        <begin position="1128"/>
        <end position="1151"/>
    </location>
</feature>
<dbReference type="GO" id="GO:0008270">
    <property type="term" value="F:zinc ion binding"/>
    <property type="evidence" value="ECO:0007669"/>
    <property type="project" value="UniProtKB-KW"/>
</dbReference>
<dbReference type="InterPro" id="IPR019258">
    <property type="entry name" value="Mediator_Med4"/>
</dbReference>
<keyword evidence="19" id="KW-0539">Nucleus</keyword>
<evidence type="ECO:0000256" key="1">
    <source>
        <dbReference type="ARBA" id="ARBA00000707"/>
    </source>
</evidence>
<dbReference type="Pfam" id="PF00443">
    <property type="entry name" value="UCH"/>
    <property type="match status" value="1"/>
</dbReference>
<dbReference type="HOGENOM" id="CLU_001397_0_0_1"/>
<evidence type="ECO:0000256" key="22">
    <source>
        <dbReference type="ARBA" id="ARBA00031257"/>
    </source>
</evidence>
<dbReference type="Proteomes" id="UP000012338">
    <property type="component" value="Unassembled WGS sequence"/>
</dbReference>
<feature type="coiled-coil region" evidence="25">
    <location>
        <begin position="60"/>
        <end position="87"/>
    </location>
</feature>
<evidence type="ECO:0000256" key="9">
    <source>
        <dbReference type="ARBA" id="ARBA00022670"/>
    </source>
</evidence>